<dbReference type="InterPro" id="IPR029044">
    <property type="entry name" value="Nucleotide-diphossugar_trans"/>
</dbReference>
<dbReference type="RefSeq" id="WP_094799918.1">
    <property type="nucleotide sequence ID" value="NZ_NEVP01000006.1"/>
</dbReference>
<dbReference type="Gene3D" id="3.90.550.10">
    <property type="entry name" value="Spore Coat Polysaccharide Biosynthesis Protein SpsA, Chain A"/>
    <property type="match status" value="1"/>
</dbReference>
<feature type="domain" description="Glycosyltransferase 2-like" evidence="5">
    <location>
        <begin position="11"/>
        <end position="123"/>
    </location>
</feature>
<dbReference type="PANTHER" id="PTHR43179">
    <property type="entry name" value="RHAMNOSYLTRANSFERASE WBBL"/>
    <property type="match status" value="1"/>
</dbReference>
<dbReference type="CDD" id="cd00761">
    <property type="entry name" value="Glyco_tranf_GTA_type"/>
    <property type="match status" value="1"/>
</dbReference>
<evidence type="ECO:0000256" key="1">
    <source>
        <dbReference type="ARBA" id="ARBA00006739"/>
    </source>
</evidence>
<dbReference type="AlphaFoldDB" id="A0A261TSF6"/>
<evidence type="ECO:0000313" key="8">
    <source>
        <dbReference type="Proteomes" id="UP000216913"/>
    </source>
</evidence>
<feature type="transmembrane region" description="Helical" evidence="4">
    <location>
        <begin position="304"/>
        <end position="324"/>
    </location>
</feature>
<dbReference type="Pfam" id="PF13632">
    <property type="entry name" value="Glyco_trans_2_3"/>
    <property type="match status" value="1"/>
</dbReference>
<feature type="transmembrane region" description="Helical" evidence="4">
    <location>
        <begin position="273"/>
        <end position="292"/>
    </location>
</feature>
<comment type="caution">
    <text evidence="7">The sequence shown here is derived from an EMBL/GenBank/DDBJ whole genome shotgun (WGS) entry which is preliminary data.</text>
</comment>
<dbReference type="Pfam" id="PF00535">
    <property type="entry name" value="Glycos_transf_2"/>
    <property type="match status" value="1"/>
</dbReference>
<evidence type="ECO:0000259" key="6">
    <source>
        <dbReference type="Pfam" id="PF13632"/>
    </source>
</evidence>
<gene>
    <name evidence="7" type="ORF">CAL25_10655</name>
</gene>
<keyword evidence="4" id="KW-0812">Transmembrane</keyword>
<dbReference type="Proteomes" id="UP000216913">
    <property type="component" value="Unassembled WGS sequence"/>
</dbReference>
<feature type="transmembrane region" description="Helical" evidence="4">
    <location>
        <begin position="246"/>
        <end position="267"/>
    </location>
</feature>
<dbReference type="OrthoDB" id="9781367at2"/>
<reference evidence="7 8" key="1">
    <citation type="submission" date="2017-05" db="EMBL/GenBank/DDBJ databases">
        <title>Complete and WGS of Bordetella genogroups.</title>
        <authorList>
            <person name="Spilker T."/>
            <person name="LiPuma J."/>
        </authorList>
    </citation>
    <scope>NUCLEOTIDE SEQUENCE [LARGE SCALE GENOMIC DNA]</scope>
    <source>
        <strain evidence="7 8">AU10456</strain>
    </source>
</reference>
<dbReference type="GO" id="GO:0016757">
    <property type="term" value="F:glycosyltransferase activity"/>
    <property type="evidence" value="ECO:0007669"/>
    <property type="project" value="UniProtKB-KW"/>
</dbReference>
<evidence type="ECO:0000256" key="3">
    <source>
        <dbReference type="ARBA" id="ARBA00022679"/>
    </source>
</evidence>
<comment type="similarity">
    <text evidence="1">Belongs to the glycosyltransferase 2 family.</text>
</comment>
<evidence type="ECO:0000259" key="5">
    <source>
        <dbReference type="Pfam" id="PF00535"/>
    </source>
</evidence>
<keyword evidence="3 7" id="KW-0808">Transferase</keyword>
<keyword evidence="2" id="KW-0328">Glycosyltransferase</keyword>
<feature type="domain" description="Glycosyltransferase 2-like" evidence="6">
    <location>
        <begin position="150"/>
        <end position="290"/>
    </location>
</feature>
<organism evidence="7 8">
    <name type="scientific">Bordetella genomosp. 5</name>
    <dbReference type="NCBI Taxonomy" id="1395608"/>
    <lineage>
        <taxon>Bacteria</taxon>
        <taxon>Pseudomonadati</taxon>
        <taxon>Pseudomonadota</taxon>
        <taxon>Betaproteobacteria</taxon>
        <taxon>Burkholderiales</taxon>
        <taxon>Alcaligenaceae</taxon>
        <taxon>Bordetella</taxon>
    </lineage>
</organism>
<dbReference type="EMBL" id="NEVP01000006">
    <property type="protein sequence ID" value="OZI51960.1"/>
    <property type="molecule type" value="Genomic_DNA"/>
</dbReference>
<evidence type="ECO:0000256" key="4">
    <source>
        <dbReference type="SAM" id="Phobius"/>
    </source>
</evidence>
<sequence>MRSEAGGVLVSVVVPTCGRPELLGRCLAALGMQQFPGDMYEVIVCDDGASAATEAQVTGVALSWDGLPALRYLAVHETRGPAGARNAGWRAARGSLIAFTDDDTIPAPDWVGQGVRALTPDVAALSGATSMPLPDPPTDYERDASGLTRSEFITANCFVRRSALQQVGGFDPRFTMAWREDSDLHFALITQGMRVLRAPLARVEHPYRPVPFLGGLRMQKKVLFDGLLYRKHPDLFRTRIRSSPPWFYFVTCAAFVTALALSAAALARMQGPMPAAFAWVVWLALTGMFFVRRLRGTARRPRDVLDLLITSACIPVLATFWRIVGILRFGRVYP</sequence>
<keyword evidence="8" id="KW-1185">Reference proteome</keyword>
<proteinExistence type="inferred from homology"/>
<keyword evidence="4" id="KW-1133">Transmembrane helix</keyword>
<protein>
    <submittedName>
        <fullName evidence="7">Glycosyl transferase family 2</fullName>
    </submittedName>
</protein>
<accession>A0A261TSF6</accession>
<name>A0A261TSF6_9BORD</name>
<evidence type="ECO:0000313" key="7">
    <source>
        <dbReference type="EMBL" id="OZI51960.1"/>
    </source>
</evidence>
<dbReference type="SUPFAM" id="SSF53448">
    <property type="entry name" value="Nucleotide-diphospho-sugar transferases"/>
    <property type="match status" value="1"/>
</dbReference>
<keyword evidence="4" id="KW-0472">Membrane</keyword>
<dbReference type="InterPro" id="IPR001173">
    <property type="entry name" value="Glyco_trans_2-like"/>
</dbReference>
<dbReference type="PANTHER" id="PTHR43179:SF12">
    <property type="entry name" value="GALACTOFURANOSYLTRANSFERASE GLFT2"/>
    <property type="match status" value="1"/>
</dbReference>
<evidence type="ECO:0000256" key="2">
    <source>
        <dbReference type="ARBA" id="ARBA00022676"/>
    </source>
</evidence>